<feature type="transmembrane region" description="Helical" evidence="1">
    <location>
        <begin position="21"/>
        <end position="38"/>
    </location>
</feature>
<reference evidence="2 3" key="1">
    <citation type="submission" date="2017-11" db="EMBL/GenBank/DDBJ databases">
        <title>Complete genome of a free-living desiccation-tolerant cyanobacterium and its photosynthetic adaptation to extreme terrestrial habitat.</title>
        <authorList>
            <person name="Shang J."/>
        </authorList>
    </citation>
    <scope>NUCLEOTIDE SEQUENCE [LARGE SCALE GENOMIC DNA]</scope>
    <source>
        <strain evidence="2 3">CCNUN1</strain>
    </source>
</reference>
<name>A0A2K8SHY1_9NOSO</name>
<gene>
    <name evidence="2" type="ORF">COO91_00879</name>
</gene>
<accession>A0A2K8SHY1</accession>
<dbReference type="EMBL" id="CP024785">
    <property type="protein sequence ID" value="AUB35028.1"/>
    <property type="molecule type" value="Genomic_DNA"/>
</dbReference>
<organism evidence="2 3">
    <name type="scientific">Nostoc flagelliforme CCNUN1</name>
    <dbReference type="NCBI Taxonomy" id="2038116"/>
    <lineage>
        <taxon>Bacteria</taxon>
        <taxon>Bacillati</taxon>
        <taxon>Cyanobacteriota</taxon>
        <taxon>Cyanophyceae</taxon>
        <taxon>Nostocales</taxon>
        <taxon>Nostocaceae</taxon>
        <taxon>Nostoc</taxon>
    </lineage>
</organism>
<keyword evidence="1" id="KW-1133">Transmembrane helix</keyword>
<evidence type="ECO:0000313" key="2">
    <source>
        <dbReference type="EMBL" id="AUB35028.1"/>
    </source>
</evidence>
<protein>
    <submittedName>
        <fullName evidence="2">Uncharacterized protein</fullName>
    </submittedName>
</protein>
<dbReference type="AlphaFoldDB" id="A0A2K8SHY1"/>
<dbReference type="KEGG" id="nfl:COO91_00879"/>
<keyword evidence="3" id="KW-1185">Reference proteome</keyword>
<proteinExistence type="predicted"/>
<dbReference type="Proteomes" id="UP000232003">
    <property type="component" value="Chromosome"/>
</dbReference>
<keyword evidence="1" id="KW-0812">Transmembrane</keyword>
<dbReference type="RefSeq" id="WP_100897434.1">
    <property type="nucleotide sequence ID" value="NZ_CAWNNC010000001.1"/>
</dbReference>
<evidence type="ECO:0000313" key="3">
    <source>
        <dbReference type="Proteomes" id="UP000232003"/>
    </source>
</evidence>
<sequence length="60" mass="6652">MKALQAKAPQYLGLAENIIETAGHFIIWIFLCGVAFQLKSLGIPYHQPSVRGIAARFQSH</sequence>
<evidence type="ECO:0000256" key="1">
    <source>
        <dbReference type="SAM" id="Phobius"/>
    </source>
</evidence>
<keyword evidence="1" id="KW-0472">Membrane</keyword>